<dbReference type="EMBL" id="MU003821">
    <property type="protein sequence ID" value="KAF2718706.1"/>
    <property type="molecule type" value="Genomic_DNA"/>
</dbReference>
<evidence type="ECO:0000313" key="2">
    <source>
        <dbReference type="EMBL" id="KAF2718706.1"/>
    </source>
</evidence>
<organism evidence="2 3">
    <name type="scientific">Polychaeton citri CBS 116435</name>
    <dbReference type="NCBI Taxonomy" id="1314669"/>
    <lineage>
        <taxon>Eukaryota</taxon>
        <taxon>Fungi</taxon>
        <taxon>Dikarya</taxon>
        <taxon>Ascomycota</taxon>
        <taxon>Pezizomycotina</taxon>
        <taxon>Dothideomycetes</taxon>
        <taxon>Dothideomycetidae</taxon>
        <taxon>Capnodiales</taxon>
        <taxon>Capnodiaceae</taxon>
        <taxon>Polychaeton</taxon>
    </lineage>
</organism>
<gene>
    <name evidence="2" type="ORF">K431DRAFT_127225</name>
</gene>
<sequence>MAAPLLRSMPEGLTWTCCLGCLRQARWLPSVLAARVYPRSFYPRRLLLCCRRVARSSASSSHLSMPLKPSRQIQPALTLPAYGTHSFHFAMDKARIPRHASGVMRAISAIVDNATSTTSSRISPTQSYLPITASLATLSLSLSLSLIWIILGTGSDPRRTRLSIGLPSEHASHRVDRPYCAAAL</sequence>
<accession>A0A9P4Q5G2</accession>
<proteinExistence type="predicted"/>
<dbReference type="Proteomes" id="UP000799441">
    <property type="component" value="Unassembled WGS sequence"/>
</dbReference>
<dbReference type="AlphaFoldDB" id="A0A9P4Q5G2"/>
<reference evidence="2" key="1">
    <citation type="journal article" date="2020" name="Stud. Mycol.">
        <title>101 Dothideomycetes genomes: a test case for predicting lifestyles and emergence of pathogens.</title>
        <authorList>
            <person name="Haridas S."/>
            <person name="Albert R."/>
            <person name="Binder M."/>
            <person name="Bloem J."/>
            <person name="Labutti K."/>
            <person name="Salamov A."/>
            <person name="Andreopoulos B."/>
            <person name="Baker S."/>
            <person name="Barry K."/>
            <person name="Bills G."/>
            <person name="Bluhm B."/>
            <person name="Cannon C."/>
            <person name="Castanera R."/>
            <person name="Culley D."/>
            <person name="Daum C."/>
            <person name="Ezra D."/>
            <person name="Gonzalez J."/>
            <person name="Henrissat B."/>
            <person name="Kuo A."/>
            <person name="Liang C."/>
            <person name="Lipzen A."/>
            <person name="Lutzoni F."/>
            <person name="Magnuson J."/>
            <person name="Mondo S."/>
            <person name="Nolan M."/>
            <person name="Ohm R."/>
            <person name="Pangilinan J."/>
            <person name="Park H.-J."/>
            <person name="Ramirez L."/>
            <person name="Alfaro M."/>
            <person name="Sun H."/>
            <person name="Tritt A."/>
            <person name="Yoshinaga Y."/>
            <person name="Zwiers L.-H."/>
            <person name="Turgeon B."/>
            <person name="Goodwin S."/>
            <person name="Spatafora J."/>
            <person name="Crous P."/>
            <person name="Grigoriev I."/>
        </authorList>
    </citation>
    <scope>NUCLEOTIDE SEQUENCE</scope>
    <source>
        <strain evidence="2">CBS 116435</strain>
    </source>
</reference>
<comment type="caution">
    <text evidence="2">The sequence shown here is derived from an EMBL/GenBank/DDBJ whole genome shotgun (WGS) entry which is preliminary data.</text>
</comment>
<keyword evidence="1" id="KW-0472">Membrane</keyword>
<feature type="transmembrane region" description="Helical" evidence="1">
    <location>
        <begin position="128"/>
        <end position="151"/>
    </location>
</feature>
<protein>
    <submittedName>
        <fullName evidence="2">Uncharacterized protein</fullName>
    </submittedName>
</protein>
<keyword evidence="3" id="KW-1185">Reference proteome</keyword>
<keyword evidence="1" id="KW-1133">Transmembrane helix</keyword>
<evidence type="ECO:0000313" key="3">
    <source>
        <dbReference type="Proteomes" id="UP000799441"/>
    </source>
</evidence>
<evidence type="ECO:0000256" key="1">
    <source>
        <dbReference type="SAM" id="Phobius"/>
    </source>
</evidence>
<name>A0A9P4Q5G2_9PEZI</name>
<keyword evidence="1" id="KW-0812">Transmembrane</keyword>